<gene>
    <name evidence="1" type="ORF">EZS28_002768</name>
</gene>
<dbReference type="Proteomes" id="UP000324800">
    <property type="component" value="Unassembled WGS sequence"/>
</dbReference>
<name>A0A5J4X381_9EUKA</name>
<dbReference type="AlphaFoldDB" id="A0A5J4X381"/>
<protein>
    <submittedName>
        <fullName evidence="1">Uncharacterized protein</fullName>
    </submittedName>
</protein>
<proteinExistence type="predicted"/>
<comment type="caution">
    <text evidence="1">The sequence shown here is derived from an EMBL/GenBank/DDBJ whole genome shotgun (WGS) entry which is preliminary data.</text>
</comment>
<dbReference type="EMBL" id="SNRW01000346">
    <property type="protein sequence ID" value="KAA6401711.1"/>
    <property type="molecule type" value="Genomic_DNA"/>
</dbReference>
<organism evidence="1 2">
    <name type="scientific">Streblomastix strix</name>
    <dbReference type="NCBI Taxonomy" id="222440"/>
    <lineage>
        <taxon>Eukaryota</taxon>
        <taxon>Metamonada</taxon>
        <taxon>Preaxostyla</taxon>
        <taxon>Oxymonadida</taxon>
        <taxon>Streblomastigidae</taxon>
        <taxon>Streblomastix</taxon>
    </lineage>
</organism>
<sequence>MGFYSKIANFGPKILGEVKHAAQWIAPTLHKVLCTVAGPAGMIHQGIGSALGVGDNLAGAVDRLVNKR</sequence>
<accession>A0A5J4X381</accession>
<evidence type="ECO:0000313" key="2">
    <source>
        <dbReference type="Proteomes" id="UP000324800"/>
    </source>
</evidence>
<evidence type="ECO:0000313" key="1">
    <source>
        <dbReference type="EMBL" id="KAA6401711.1"/>
    </source>
</evidence>
<reference evidence="1 2" key="1">
    <citation type="submission" date="2019-03" db="EMBL/GenBank/DDBJ databases">
        <title>Single cell metagenomics reveals metabolic interactions within the superorganism composed of flagellate Streblomastix strix and complex community of Bacteroidetes bacteria on its surface.</title>
        <authorList>
            <person name="Treitli S.C."/>
            <person name="Kolisko M."/>
            <person name="Husnik F."/>
            <person name="Keeling P."/>
            <person name="Hampl V."/>
        </authorList>
    </citation>
    <scope>NUCLEOTIDE SEQUENCE [LARGE SCALE GENOMIC DNA]</scope>
    <source>
        <strain evidence="1">ST1C</strain>
    </source>
</reference>